<organism evidence="1 2">
    <name type="scientific">Ilex paraguariensis</name>
    <name type="common">yerba mate</name>
    <dbReference type="NCBI Taxonomy" id="185542"/>
    <lineage>
        <taxon>Eukaryota</taxon>
        <taxon>Viridiplantae</taxon>
        <taxon>Streptophyta</taxon>
        <taxon>Embryophyta</taxon>
        <taxon>Tracheophyta</taxon>
        <taxon>Spermatophyta</taxon>
        <taxon>Magnoliopsida</taxon>
        <taxon>eudicotyledons</taxon>
        <taxon>Gunneridae</taxon>
        <taxon>Pentapetalae</taxon>
        <taxon>asterids</taxon>
        <taxon>campanulids</taxon>
        <taxon>Aquifoliales</taxon>
        <taxon>Aquifoliaceae</taxon>
        <taxon>Ilex</taxon>
    </lineage>
</organism>
<dbReference type="Proteomes" id="UP001642360">
    <property type="component" value="Unassembled WGS sequence"/>
</dbReference>
<dbReference type="AlphaFoldDB" id="A0ABC8SSK0"/>
<gene>
    <name evidence="1" type="ORF">ILEXP_LOCUS28592</name>
</gene>
<evidence type="ECO:0000313" key="1">
    <source>
        <dbReference type="EMBL" id="CAK9159880.1"/>
    </source>
</evidence>
<sequence>MKRSQTREKAGAELYWSRGYGHWAPPTQPTMCRCDMLGVPPLAFNALLCVASHPMASQLGIPKFL</sequence>
<evidence type="ECO:0000313" key="2">
    <source>
        <dbReference type="Proteomes" id="UP001642360"/>
    </source>
</evidence>
<accession>A0ABC8SSK0</accession>
<proteinExistence type="predicted"/>
<feature type="non-terminal residue" evidence="1">
    <location>
        <position position="65"/>
    </location>
</feature>
<dbReference type="EMBL" id="CAUOFW020003419">
    <property type="protein sequence ID" value="CAK9159880.1"/>
    <property type="molecule type" value="Genomic_DNA"/>
</dbReference>
<reference evidence="1 2" key="1">
    <citation type="submission" date="2024-02" db="EMBL/GenBank/DDBJ databases">
        <authorList>
            <person name="Vignale AGUSTIN F."/>
            <person name="Sosa J E."/>
            <person name="Modenutti C."/>
        </authorList>
    </citation>
    <scope>NUCLEOTIDE SEQUENCE [LARGE SCALE GENOMIC DNA]</scope>
</reference>
<keyword evidence="2" id="KW-1185">Reference proteome</keyword>
<name>A0ABC8SSK0_9AQUA</name>
<comment type="caution">
    <text evidence="1">The sequence shown here is derived from an EMBL/GenBank/DDBJ whole genome shotgun (WGS) entry which is preliminary data.</text>
</comment>
<protein>
    <submittedName>
        <fullName evidence="1">Uncharacterized protein</fullName>
    </submittedName>
</protein>